<dbReference type="InterPro" id="IPR050204">
    <property type="entry name" value="AraC_XylS_family_regulators"/>
</dbReference>
<dbReference type="SUPFAM" id="SSF51215">
    <property type="entry name" value="Regulatory protein AraC"/>
    <property type="match status" value="1"/>
</dbReference>
<dbReference type="InterPro" id="IPR018060">
    <property type="entry name" value="HTH_AraC"/>
</dbReference>
<dbReference type="PRINTS" id="PR00032">
    <property type="entry name" value="HTHARAC"/>
</dbReference>
<sequence>MAQKNSTSLPHILYSCYSHKSSEGEQFVPDHIFGYTLSGSSDLHQEGKTYHFNEGDFRFLRRNQLAKYTKRPPTGGEYRSISIAIDQETLRAISMEHNLHASKPYEGENVLKLEPSLLLKNFIDSLTPYLNATSDLSKSITELKVKEAVMLLLQTYPELKDALFDFSAPGKVDLEAYMHQHYKFNVDLSRFAYLTGRSLATFKRDFERIFHTSPNRWLQQQRLKDAYYLIKEKGHRVSDVYLDVGFKDLSHFSFAFKKAFGVAPSKVASEPSPVAVNAALAN</sequence>
<dbReference type="EMBL" id="FQWQ01000002">
    <property type="protein sequence ID" value="SHH29189.1"/>
    <property type="molecule type" value="Genomic_DNA"/>
</dbReference>
<dbReference type="OrthoDB" id="4480133at2"/>
<dbReference type="RefSeq" id="WP_073136506.1">
    <property type="nucleotide sequence ID" value="NZ_FQWQ01000002.1"/>
</dbReference>
<keyword evidence="3" id="KW-0804">Transcription</keyword>
<protein>
    <submittedName>
        <fullName evidence="5">AraC-type DNA-binding protein</fullName>
    </submittedName>
</protein>
<accession>A0A1M5RSR2</accession>
<dbReference type="SMART" id="SM00342">
    <property type="entry name" value="HTH_ARAC"/>
    <property type="match status" value="1"/>
</dbReference>
<dbReference type="SUPFAM" id="SSF46689">
    <property type="entry name" value="Homeodomain-like"/>
    <property type="match status" value="2"/>
</dbReference>
<dbReference type="PROSITE" id="PS01124">
    <property type="entry name" value="HTH_ARAC_FAMILY_2"/>
    <property type="match status" value="1"/>
</dbReference>
<evidence type="ECO:0000313" key="6">
    <source>
        <dbReference type="Proteomes" id="UP000184212"/>
    </source>
</evidence>
<dbReference type="PANTHER" id="PTHR46796">
    <property type="entry name" value="HTH-TYPE TRANSCRIPTIONAL ACTIVATOR RHAS-RELATED"/>
    <property type="match status" value="1"/>
</dbReference>
<proteinExistence type="predicted"/>
<dbReference type="InterPro" id="IPR020449">
    <property type="entry name" value="Tscrpt_reg_AraC-type_HTH"/>
</dbReference>
<evidence type="ECO:0000313" key="5">
    <source>
        <dbReference type="EMBL" id="SHH29189.1"/>
    </source>
</evidence>
<dbReference type="Pfam" id="PF22200">
    <property type="entry name" value="ExsA_N"/>
    <property type="match status" value="1"/>
</dbReference>
<reference evidence="5" key="1">
    <citation type="submission" date="2016-11" db="EMBL/GenBank/DDBJ databases">
        <authorList>
            <person name="Jaros S."/>
            <person name="Januszkiewicz K."/>
            <person name="Wedrychowicz H."/>
        </authorList>
    </citation>
    <scope>NUCLEOTIDE SEQUENCE [LARGE SCALE GENOMIC DNA]</scope>
    <source>
        <strain evidence="5">DSM 24574</strain>
    </source>
</reference>
<gene>
    <name evidence="5" type="ORF">SAMN04488109_3552</name>
</gene>
<feature type="domain" description="HTH araC/xylS-type" evidence="4">
    <location>
        <begin position="172"/>
        <end position="270"/>
    </location>
</feature>
<dbReference type="Gene3D" id="1.10.10.60">
    <property type="entry name" value="Homeodomain-like"/>
    <property type="match status" value="1"/>
</dbReference>
<name>A0A1M5RSR2_9BACT</name>
<dbReference type="InterPro" id="IPR037923">
    <property type="entry name" value="HTH-like"/>
</dbReference>
<dbReference type="AlphaFoldDB" id="A0A1M5RSR2"/>
<evidence type="ECO:0000256" key="2">
    <source>
        <dbReference type="ARBA" id="ARBA00023125"/>
    </source>
</evidence>
<dbReference type="InterPro" id="IPR054015">
    <property type="entry name" value="ExsA-like_N"/>
</dbReference>
<dbReference type="GO" id="GO:0043565">
    <property type="term" value="F:sequence-specific DNA binding"/>
    <property type="evidence" value="ECO:0007669"/>
    <property type="project" value="InterPro"/>
</dbReference>
<evidence type="ECO:0000256" key="1">
    <source>
        <dbReference type="ARBA" id="ARBA00023015"/>
    </source>
</evidence>
<organism evidence="5 6">
    <name type="scientific">Chryseolinea serpens</name>
    <dbReference type="NCBI Taxonomy" id="947013"/>
    <lineage>
        <taxon>Bacteria</taxon>
        <taxon>Pseudomonadati</taxon>
        <taxon>Bacteroidota</taxon>
        <taxon>Cytophagia</taxon>
        <taxon>Cytophagales</taxon>
        <taxon>Fulvivirgaceae</taxon>
        <taxon>Chryseolinea</taxon>
    </lineage>
</organism>
<dbReference type="InterPro" id="IPR009057">
    <property type="entry name" value="Homeodomain-like_sf"/>
</dbReference>
<keyword evidence="2 5" id="KW-0238">DNA-binding</keyword>
<keyword evidence="1" id="KW-0805">Transcription regulation</keyword>
<evidence type="ECO:0000256" key="3">
    <source>
        <dbReference type="ARBA" id="ARBA00023163"/>
    </source>
</evidence>
<dbReference type="Proteomes" id="UP000184212">
    <property type="component" value="Unassembled WGS sequence"/>
</dbReference>
<dbReference type="PROSITE" id="PS51257">
    <property type="entry name" value="PROKAR_LIPOPROTEIN"/>
    <property type="match status" value="1"/>
</dbReference>
<dbReference type="GO" id="GO:0003700">
    <property type="term" value="F:DNA-binding transcription factor activity"/>
    <property type="evidence" value="ECO:0007669"/>
    <property type="project" value="InterPro"/>
</dbReference>
<evidence type="ECO:0000259" key="4">
    <source>
        <dbReference type="PROSITE" id="PS01124"/>
    </source>
</evidence>
<keyword evidence="6" id="KW-1185">Reference proteome</keyword>
<dbReference type="STRING" id="947013.SAMN04488109_3552"/>
<dbReference type="Pfam" id="PF12833">
    <property type="entry name" value="HTH_18"/>
    <property type="match status" value="1"/>
</dbReference>